<dbReference type="AlphaFoldDB" id="A0A1J4KMG0"/>
<gene>
    <name evidence="4" type="ORF">TRFO_17790</name>
</gene>
<dbReference type="SMART" id="SM00320">
    <property type="entry name" value="WD40"/>
    <property type="match status" value="9"/>
</dbReference>
<dbReference type="Pfam" id="PF23774">
    <property type="entry name" value="TPR_GEMI5"/>
    <property type="match status" value="1"/>
</dbReference>
<dbReference type="Proteomes" id="UP000179807">
    <property type="component" value="Unassembled WGS sequence"/>
</dbReference>
<evidence type="ECO:0000259" key="3">
    <source>
        <dbReference type="Pfam" id="PF23774"/>
    </source>
</evidence>
<feature type="domain" description="Gem-associated protein 5 TPR" evidence="3">
    <location>
        <begin position="706"/>
        <end position="804"/>
    </location>
</feature>
<name>A0A1J4KMG0_9EUKA</name>
<dbReference type="InterPro" id="IPR015943">
    <property type="entry name" value="WD40/YVTN_repeat-like_dom_sf"/>
</dbReference>
<dbReference type="Gene3D" id="2.130.10.10">
    <property type="entry name" value="YVTN repeat-like/Quinoprotein amine dehydrogenase"/>
    <property type="match status" value="4"/>
</dbReference>
<dbReference type="RefSeq" id="XP_068365547.1">
    <property type="nucleotide sequence ID" value="XM_068499792.1"/>
</dbReference>
<accession>A0A1J4KMG0</accession>
<organism evidence="4 5">
    <name type="scientific">Tritrichomonas foetus</name>
    <dbReference type="NCBI Taxonomy" id="1144522"/>
    <lineage>
        <taxon>Eukaryota</taxon>
        <taxon>Metamonada</taxon>
        <taxon>Parabasalia</taxon>
        <taxon>Tritrichomonadida</taxon>
        <taxon>Tritrichomonadidae</taxon>
        <taxon>Tritrichomonas</taxon>
    </lineage>
</organism>
<sequence length="1152" mass="130606">MDFNRPNLVGMVYPGVVGGINSRITRNSKYFAYSTINSIYVYAQKPIKVVNIIIREDGINTLALAPHNTDLLAVSYGHSGVSIINHKTNSQISQFQAQDSIVSIGWCKEDTQVICFTKYYFRYYIFDVATGNKIKTQVGNFGNIRVLSITRSDPPTMVGGNANGCVTKIVGNKYKSIEYENRGSVYVSSLDPNCETTCLIVWKHSWGLFDISGSEKDLKLIHDVDDLTFSFSSACWSSFIPGQFFTGDSVSGIIRIWNASSDKPIDTLNLHTAGVNQLLDMKSNRLLIGFADGLFGVYDIESRSFVLKNIAGHFNTIFSIRSHPSNDDVIVSGGSEGSICTWSASGMKQIDRITAFESMGTLYSMEVSSGGGVVACGYHNGLIGIYSLQTKVKIFDLKVSESRIVNLSFHPTQPEILLASSDHDTVVACDIQKRETFWRLDNSYHGSYGKFSPHYKGRFVITTKTGSLLIFDDFTSNPITTIDFDYERRDNGKDDGKNNTSNNNNNGNNRVFRSNIFFLAFSPTNKDILLTTDNEGQVILWNMKEKTSDIIFQESGKLRAINFHPTIPNLFATSGYNGIVFLFDLVLKKVLSCFLAHSAPVYSIEMHDLQLITASADSSIKFWSIDNIFQSNIIEGLFSNEREVWLKPLEGLKQLVKLVKRCVKAEKLKFTSSDIIHINDIIKITGKGVQRSMSGSLKETRLIKRAIKSKERMTQNAKLELFMGNPKRYCEYMFTAGDFDLAVAAAPAVSVNFWMEMMKNRIKLLEDESQISDYYLAIGKPEEAIDVLMKAGMTDKAFLVAAAKRQGSFQFKSTDPVKKETIEKPKKEYIDKLFEAPNKWIEYKTASERAKQCLTEGQIYPAAAAYLSVGDVIQCEFCLFKHGQLATAYYIDMMTNTKLQIIRDRFAMCSIRNGFFESLFNQKDLDKAEKERYAIIMLYASIESRSKFYQKIGINSPEDYNEELQSSNLSPVNKLHKLLLVGKINEAIDFYLDTAKEMKIFAEVKEMTQLIEMIDFYGIEDQRYFSVVIFSLYFATYEAVYRGYKRIYNIFQSKLFDLVKLHNFSWADNLVKEIKTLINIASLSKEQTRLYSVGYRFLNPMPLGESYDPTSMYGNMFYLEDSETSITMEEALMWFSLCPFSPLSFREKLYLL</sequence>
<feature type="repeat" description="WD" evidence="1">
    <location>
        <begin position="310"/>
        <end position="352"/>
    </location>
</feature>
<dbReference type="InterPro" id="IPR036322">
    <property type="entry name" value="WD40_repeat_dom_sf"/>
</dbReference>
<dbReference type="PANTHER" id="PTHR44464">
    <property type="entry name" value="WD REPEAT-CONTAINING PROTEIN 17"/>
    <property type="match status" value="1"/>
</dbReference>
<dbReference type="SUPFAM" id="SSF50978">
    <property type="entry name" value="WD40 repeat-like"/>
    <property type="match status" value="1"/>
</dbReference>
<dbReference type="OrthoDB" id="2161379at2759"/>
<dbReference type="InterPro" id="IPR011047">
    <property type="entry name" value="Quinoprotein_ADH-like_sf"/>
</dbReference>
<protein>
    <recommendedName>
        <fullName evidence="3">Gem-associated protein 5 TPR domain-containing protein</fullName>
    </recommendedName>
</protein>
<evidence type="ECO:0000313" key="5">
    <source>
        <dbReference type="Proteomes" id="UP000179807"/>
    </source>
</evidence>
<reference evidence="4" key="1">
    <citation type="submission" date="2016-10" db="EMBL/GenBank/DDBJ databases">
        <authorList>
            <person name="Benchimol M."/>
            <person name="Almeida L.G."/>
            <person name="Vasconcelos A.T."/>
            <person name="Perreira-Neves A."/>
            <person name="Rosa I.A."/>
            <person name="Tasca T."/>
            <person name="Bogo M.R."/>
            <person name="de Souza W."/>
        </authorList>
    </citation>
    <scope>NUCLEOTIDE SEQUENCE [LARGE SCALE GENOMIC DNA]</scope>
    <source>
        <strain evidence="4">K</strain>
    </source>
</reference>
<evidence type="ECO:0000256" key="1">
    <source>
        <dbReference type="PROSITE-ProRule" id="PRU00221"/>
    </source>
</evidence>
<dbReference type="GeneID" id="94834496"/>
<dbReference type="SUPFAM" id="SSF50998">
    <property type="entry name" value="Quinoprotein alcohol dehydrogenase-like"/>
    <property type="match status" value="1"/>
</dbReference>
<proteinExistence type="predicted"/>
<dbReference type="VEuPathDB" id="TrichDB:TRFO_17790"/>
<dbReference type="InterPro" id="IPR056421">
    <property type="entry name" value="TPR_GEMI5"/>
</dbReference>
<feature type="repeat" description="WD" evidence="1">
    <location>
        <begin position="594"/>
        <end position="627"/>
    </location>
</feature>
<dbReference type="InterPro" id="IPR001680">
    <property type="entry name" value="WD40_rpt"/>
</dbReference>
<feature type="compositionally biased region" description="Low complexity" evidence="2">
    <location>
        <begin position="498"/>
        <end position="507"/>
    </location>
</feature>
<evidence type="ECO:0000313" key="4">
    <source>
        <dbReference type="EMBL" id="OHT12411.1"/>
    </source>
</evidence>
<evidence type="ECO:0000256" key="2">
    <source>
        <dbReference type="SAM" id="MobiDB-lite"/>
    </source>
</evidence>
<keyword evidence="5" id="KW-1185">Reference proteome</keyword>
<dbReference type="PANTHER" id="PTHR44464:SF1">
    <property type="entry name" value="WD REPEAT-CONTAINING PROTEIN 17"/>
    <property type="match status" value="1"/>
</dbReference>
<dbReference type="PROSITE" id="PS50082">
    <property type="entry name" value="WD_REPEATS_2"/>
    <property type="match status" value="2"/>
</dbReference>
<feature type="compositionally biased region" description="Basic and acidic residues" evidence="2">
    <location>
        <begin position="486"/>
        <end position="497"/>
    </location>
</feature>
<dbReference type="Pfam" id="PF00400">
    <property type="entry name" value="WD40"/>
    <property type="match status" value="1"/>
</dbReference>
<comment type="caution">
    <text evidence="4">The sequence shown here is derived from an EMBL/GenBank/DDBJ whole genome shotgun (WGS) entry which is preliminary data.</text>
</comment>
<dbReference type="EMBL" id="MLAK01000564">
    <property type="protein sequence ID" value="OHT12411.1"/>
    <property type="molecule type" value="Genomic_DNA"/>
</dbReference>
<keyword evidence="1" id="KW-0853">WD repeat</keyword>
<feature type="region of interest" description="Disordered" evidence="2">
    <location>
        <begin position="486"/>
        <end position="507"/>
    </location>
</feature>